<dbReference type="EMBL" id="QSII01000053">
    <property type="protein sequence ID" value="RHC78008.1"/>
    <property type="molecule type" value="Genomic_DNA"/>
</dbReference>
<protein>
    <submittedName>
        <fullName evidence="2">Uncharacterized protein</fullName>
    </submittedName>
</protein>
<evidence type="ECO:0000313" key="2">
    <source>
        <dbReference type="EMBL" id="RHC78008.1"/>
    </source>
</evidence>
<keyword evidence="1" id="KW-1133">Transmembrane helix</keyword>
<evidence type="ECO:0000256" key="1">
    <source>
        <dbReference type="SAM" id="Phobius"/>
    </source>
</evidence>
<accession>A0A414BQ79</accession>
<keyword evidence="1" id="KW-0812">Transmembrane</keyword>
<name>A0A414BQ79_9BACT</name>
<dbReference type="AlphaFoldDB" id="A0A414BQ79"/>
<comment type="caution">
    <text evidence="2">The sequence shown here is derived from an EMBL/GenBank/DDBJ whole genome shotgun (WGS) entry which is preliminary data.</text>
</comment>
<dbReference type="Proteomes" id="UP000286260">
    <property type="component" value="Unassembled WGS sequence"/>
</dbReference>
<organism evidence="2 3">
    <name type="scientific">Parabacteroides merdae</name>
    <dbReference type="NCBI Taxonomy" id="46503"/>
    <lineage>
        <taxon>Bacteria</taxon>
        <taxon>Pseudomonadati</taxon>
        <taxon>Bacteroidota</taxon>
        <taxon>Bacteroidia</taxon>
        <taxon>Bacteroidales</taxon>
        <taxon>Tannerellaceae</taxon>
        <taxon>Parabacteroides</taxon>
    </lineage>
</organism>
<reference evidence="2 3" key="1">
    <citation type="submission" date="2018-08" db="EMBL/GenBank/DDBJ databases">
        <title>A genome reference for cultivated species of the human gut microbiota.</title>
        <authorList>
            <person name="Zou Y."/>
            <person name="Xue W."/>
            <person name="Luo G."/>
        </authorList>
    </citation>
    <scope>NUCLEOTIDE SEQUENCE [LARGE SCALE GENOMIC DNA]</scope>
    <source>
        <strain evidence="2 3">AM34-17</strain>
    </source>
</reference>
<sequence>MFSISVALAFRLETFHFFNKAFGGFIGFNGIYLKLVYIIGIVLTKIHFLNHPRKQFLHF</sequence>
<keyword evidence="1" id="KW-0472">Membrane</keyword>
<proteinExistence type="predicted"/>
<feature type="transmembrane region" description="Helical" evidence="1">
    <location>
        <begin position="21"/>
        <end position="44"/>
    </location>
</feature>
<gene>
    <name evidence="2" type="ORF">DW828_19945</name>
</gene>
<evidence type="ECO:0000313" key="3">
    <source>
        <dbReference type="Proteomes" id="UP000286260"/>
    </source>
</evidence>